<keyword evidence="2" id="KW-1185">Reference proteome</keyword>
<dbReference type="Proteomes" id="UP000032689">
    <property type="component" value="Segment"/>
</dbReference>
<name>A0A0D3MW97_9CAUD</name>
<dbReference type="RefSeq" id="YP_009214505.1">
    <property type="nucleotide sequence ID" value="NC_028962.1"/>
</dbReference>
<reference evidence="1 2" key="1">
    <citation type="journal article" date="2015" name="Appl. Environ. Microbiol.">
        <title>Two Phages, phiIPLA-RODI and phiIPLA-C1C, Lyse Mono- and Dual-Species Staphylococcal Biofilms.</title>
        <authorList>
            <person name="Gutierrez D."/>
            <person name="Vandenheuvel D."/>
            <person name="Martinez B."/>
            <person name="Rodriguez A."/>
            <person name="Lavigne R."/>
            <person name="Garcia P."/>
        </authorList>
    </citation>
    <scope>NUCLEOTIDE SEQUENCE [LARGE SCALE GENOMIC DNA]</scope>
</reference>
<dbReference type="KEGG" id="vg:26640922"/>
<dbReference type="GeneID" id="26640922"/>
<proteinExistence type="predicted"/>
<protein>
    <submittedName>
        <fullName evidence="1">Uncharacterized protein</fullName>
    </submittedName>
</protein>
<sequence>MLTNKQLKINLIIVKPDDFIIEQYFYLGYCETILRNSKTTLLTVYNFDNIVRVDNNKRGVTRYFKKENKSDSIPDEALDYLYLDIFEKEVKIEPLTTQDIYKYIKNKVPKDYIVKNIWNEVQVYKNFITESVIVEFINERYVKLVSIQGTSITYLRPNYGNSLTNTLIYDTIDDLVGYLLELMGDNK</sequence>
<evidence type="ECO:0000313" key="2">
    <source>
        <dbReference type="Proteomes" id="UP000032689"/>
    </source>
</evidence>
<dbReference type="EMBL" id="KP027447">
    <property type="protein sequence ID" value="AJA42225.1"/>
    <property type="molecule type" value="Genomic_DNA"/>
</dbReference>
<organism evidence="1 2">
    <name type="scientific">Staphylococcus phage vB_SepM_ phiIPLA-C1C</name>
    <dbReference type="NCBI Taxonomy" id="1572704"/>
    <lineage>
        <taxon>Viruses</taxon>
        <taxon>Duplodnaviria</taxon>
        <taxon>Heunggongvirae</taxon>
        <taxon>Uroviricota</taxon>
        <taxon>Caudoviricetes</taxon>
        <taxon>Herelleviridae</taxon>
        <taxon>Twortvirinae</taxon>
        <taxon>Sepunavirus</taxon>
        <taxon>Sepunavirus IPLAC1C</taxon>
    </lineage>
</organism>
<evidence type="ECO:0000313" key="1">
    <source>
        <dbReference type="EMBL" id="AJA42225.1"/>
    </source>
</evidence>
<accession>A0A0D3MW97</accession>